<name>A0A7X8SMU8_9BACT</name>
<dbReference type="PANTHER" id="PTHR36836">
    <property type="entry name" value="COLANIC ACID BIOSYNTHESIS PROTEIN WCAK"/>
    <property type="match status" value="1"/>
</dbReference>
<evidence type="ECO:0000313" key="2">
    <source>
        <dbReference type="EMBL" id="NLR93087.1"/>
    </source>
</evidence>
<reference evidence="2 3" key="1">
    <citation type="submission" date="2020-04" db="EMBL/GenBank/DDBJ databases">
        <title>Flammeovirga sp. SR4, a novel species isolated from seawater.</title>
        <authorList>
            <person name="Wang X."/>
        </authorList>
    </citation>
    <scope>NUCLEOTIDE SEQUENCE [LARGE SCALE GENOMIC DNA]</scope>
    <source>
        <strain evidence="2 3">SR4</strain>
    </source>
</reference>
<organism evidence="2 3">
    <name type="scientific">Flammeovirga agarivorans</name>
    <dbReference type="NCBI Taxonomy" id="2726742"/>
    <lineage>
        <taxon>Bacteria</taxon>
        <taxon>Pseudomonadati</taxon>
        <taxon>Bacteroidota</taxon>
        <taxon>Cytophagia</taxon>
        <taxon>Cytophagales</taxon>
        <taxon>Flammeovirgaceae</taxon>
        <taxon>Flammeovirga</taxon>
    </lineage>
</organism>
<protein>
    <submittedName>
        <fullName evidence="2">Polysaccharide pyruvyl transferase family protein</fullName>
    </submittedName>
</protein>
<dbReference type="Proteomes" id="UP000585050">
    <property type="component" value="Unassembled WGS sequence"/>
</dbReference>
<comment type="caution">
    <text evidence="2">The sequence shown here is derived from an EMBL/GenBank/DDBJ whole genome shotgun (WGS) entry which is preliminary data.</text>
</comment>
<dbReference type="AlphaFoldDB" id="A0A7X8SMU8"/>
<dbReference type="PANTHER" id="PTHR36836:SF1">
    <property type="entry name" value="COLANIC ACID BIOSYNTHESIS PROTEIN WCAK"/>
    <property type="match status" value="1"/>
</dbReference>
<keyword evidence="2" id="KW-0808">Transferase</keyword>
<proteinExistence type="predicted"/>
<accession>A0A7X8SMU8</accession>
<gene>
    <name evidence="2" type="ORF">HGP29_17875</name>
</gene>
<dbReference type="RefSeq" id="WP_168883794.1">
    <property type="nucleotide sequence ID" value="NZ_JABAIL010000005.1"/>
</dbReference>
<dbReference type="GO" id="GO:0016740">
    <property type="term" value="F:transferase activity"/>
    <property type="evidence" value="ECO:0007669"/>
    <property type="project" value="UniProtKB-KW"/>
</dbReference>
<dbReference type="InterPro" id="IPR007345">
    <property type="entry name" value="Polysacch_pyruvyl_Trfase"/>
</dbReference>
<feature type="domain" description="Polysaccharide pyruvyl transferase" evidence="1">
    <location>
        <begin position="12"/>
        <end position="304"/>
    </location>
</feature>
<keyword evidence="3" id="KW-1185">Reference proteome</keyword>
<sequence>MKILIVGGNFNNKGAELMLNTLVSKLNELFIEANVYLSSLVGTKTQRETLNVLELKGPLLHVGDGDKKFYFNWFLNYLPWYKGEGSLWDMDVIIDISGYAYSSKWGNSPVTNVDFILKHKSKKTKFIFLPQAFGPFDNDFIINKMRSVIERSDLIFARDKISYENLKNINNKNNIELFPDITLSYKSKTSSFEESKEVLIVPNKRMLDKSDNWSSNYISLLNIIIDRLNIANEKVSILIHDGEQGEDKELVNSLKGDFNVLLEEDPIKLKQKLSKAKFVIGSRFHALASSLSNSVPCIALGWSHKYEELFELYDLTDFAFLELDKLSILNKIDILLDRNLNSDLRKKITQQQENISDQNKLMWEIIENYIKK</sequence>
<dbReference type="Pfam" id="PF04230">
    <property type="entry name" value="PS_pyruv_trans"/>
    <property type="match status" value="1"/>
</dbReference>
<evidence type="ECO:0000313" key="3">
    <source>
        <dbReference type="Proteomes" id="UP000585050"/>
    </source>
</evidence>
<dbReference type="EMBL" id="JABAIL010000005">
    <property type="protein sequence ID" value="NLR93087.1"/>
    <property type="molecule type" value="Genomic_DNA"/>
</dbReference>
<evidence type="ECO:0000259" key="1">
    <source>
        <dbReference type="Pfam" id="PF04230"/>
    </source>
</evidence>